<keyword evidence="4" id="KW-1185">Reference proteome</keyword>
<feature type="compositionally biased region" description="Basic and acidic residues" evidence="1">
    <location>
        <begin position="253"/>
        <end position="264"/>
    </location>
</feature>
<name>A0A8J6H6U1_TENMO</name>
<protein>
    <submittedName>
        <fullName evidence="3">Uncharacterized protein</fullName>
    </submittedName>
</protein>
<evidence type="ECO:0000256" key="2">
    <source>
        <dbReference type="SAM" id="Phobius"/>
    </source>
</evidence>
<evidence type="ECO:0000313" key="3">
    <source>
        <dbReference type="EMBL" id="KAH0808801.1"/>
    </source>
</evidence>
<sequence>MSGGVSVIASSISLSLSTPSTFMFLLFRQITTTRIGLLGFVGFVVNLLSRPTDGATIHALKSASEKELFLVRMGSTYNTLANPKMLGYFYRVIIEYCTIVVGVENPHKFWMCRSLVTLDKLVDKFTLPPEPPPIGDTSLTHVMKLAAHSTTPPTPTTMVQYFYYDGITFKHSNSPIHFKLIQIPSSFHIWQKQYGCLGHSATDKSIKIRVKNREPVPVYAMEMDPQERESDLGDDSPVSHNDEEMSDGDGDGESGREHDDIDSCDEIRRHGGSILADHGDVLAKLKMQVRDIKDDFENARHLNFPMTNRSLQENFHLPAPFPFPHPSTPFMTPLLPPPTAPSSGSSHSSEGSASSQHTWSFEEQFKQVRQVGRLGLERAVVGDDIGQSRRDVMQS</sequence>
<dbReference type="Proteomes" id="UP000719412">
    <property type="component" value="Unassembled WGS sequence"/>
</dbReference>
<dbReference type="EMBL" id="JABDTM020028526">
    <property type="protein sequence ID" value="KAH0808801.1"/>
    <property type="molecule type" value="Genomic_DNA"/>
</dbReference>
<feature type="compositionally biased region" description="Low complexity" evidence="1">
    <location>
        <begin position="341"/>
        <end position="355"/>
    </location>
</feature>
<reference evidence="3" key="1">
    <citation type="journal article" date="2020" name="J Insects Food Feed">
        <title>The yellow mealworm (Tenebrio molitor) genome: a resource for the emerging insects as food and feed industry.</title>
        <authorList>
            <person name="Eriksson T."/>
            <person name="Andere A."/>
            <person name="Kelstrup H."/>
            <person name="Emery V."/>
            <person name="Picard C."/>
        </authorList>
    </citation>
    <scope>NUCLEOTIDE SEQUENCE</scope>
    <source>
        <strain evidence="3">Stoneville</strain>
        <tissue evidence="3">Whole head</tissue>
    </source>
</reference>
<organism evidence="3 4">
    <name type="scientific">Tenebrio molitor</name>
    <name type="common">Yellow mealworm beetle</name>
    <dbReference type="NCBI Taxonomy" id="7067"/>
    <lineage>
        <taxon>Eukaryota</taxon>
        <taxon>Metazoa</taxon>
        <taxon>Ecdysozoa</taxon>
        <taxon>Arthropoda</taxon>
        <taxon>Hexapoda</taxon>
        <taxon>Insecta</taxon>
        <taxon>Pterygota</taxon>
        <taxon>Neoptera</taxon>
        <taxon>Endopterygota</taxon>
        <taxon>Coleoptera</taxon>
        <taxon>Polyphaga</taxon>
        <taxon>Cucujiformia</taxon>
        <taxon>Tenebrionidae</taxon>
        <taxon>Tenebrio</taxon>
    </lineage>
</organism>
<accession>A0A8J6H6U1</accession>
<proteinExistence type="predicted"/>
<feature type="region of interest" description="Disordered" evidence="1">
    <location>
        <begin position="376"/>
        <end position="395"/>
    </location>
</feature>
<comment type="caution">
    <text evidence="3">The sequence shown here is derived from an EMBL/GenBank/DDBJ whole genome shotgun (WGS) entry which is preliminary data.</text>
</comment>
<feature type="region of interest" description="Disordered" evidence="1">
    <location>
        <begin position="218"/>
        <end position="264"/>
    </location>
</feature>
<reference evidence="3" key="2">
    <citation type="submission" date="2021-08" db="EMBL/GenBank/DDBJ databases">
        <authorList>
            <person name="Eriksson T."/>
        </authorList>
    </citation>
    <scope>NUCLEOTIDE SEQUENCE</scope>
    <source>
        <strain evidence="3">Stoneville</strain>
        <tissue evidence="3">Whole head</tissue>
    </source>
</reference>
<evidence type="ECO:0000256" key="1">
    <source>
        <dbReference type="SAM" id="MobiDB-lite"/>
    </source>
</evidence>
<feature type="transmembrane region" description="Helical" evidence="2">
    <location>
        <begin position="6"/>
        <end position="27"/>
    </location>
</feature>
<keyword evidence="2" id="KW-0472">Membrane</keyword>
<gene>
    <name evidence="3" type="ORF">GEV33_013990</name>
</gene>
<keyword evidence="2" id="KW-1133">Transmembrane helix</keyword>
<dbReference type="AlphaFoldDB" id="A0A8J6H6U1"/>
<feature type="region of interest" description="Disordered" evidence="1">
    <location>
        <begin position="334"/>
        <end position="361"/>
    </location>
</feature>
<evidence type="ECO:0000313" key="4">
    <source>
        <dbReference type="Proteomes" id="UP000719412"/>
    </source>
</evidence>
<keyword evidence="2" id="KW-0812">Transmembrane</keyword>
<feature type="compositionally biased region" description="Basic and acidic residues" evidence="1">
    <location>
        <begin position="386"/>
        <end position="395"/>
    </location>
</feature>